<gene>
    <name evidence="1" type="ORF">PaBG_00289</name>
</gene>
<protein>
    <submittedName>
        <fullName evidence="1">Uncharacterized protein</fullName>
    </submittedName>
</protein>
<name>S5VVG8_9CAUD</name>
<keyword evidence="2" id="KW-1185">Reference proteome</keyword>
<dbReference type="Proteomes" id="UP000015545">
    <property type="component" value="Segment"/>
</dbReference>
<dbReference type="RefSeq" id="YP_008433619.1">
    <property type="nucleotide sequence ID" value="NC_022096.1"/>
</dbReference>
<dbReference type="EMBL" id="KF147891">
    <property type="protein sequence ID" value="AGS82172.1"/>
    <property type="molecule type" value="Genomic_DNA"/>
</dbReference>
<accession>S5VVG8</accession>
<reference evidence="1 2" key="1">
    <citation type="journal article" date="2014" name="Genome Announc.">
        <title>Complete Genome Sequence of the Novel Giant Pseudomonas Phage PaBG.</title>
        <authorList>
            <person name="Sykilinda N.N."/>
            <person name="Bondar A.A."/>
            <person name="Gorshkova A.S."/>
            <person name="Kurochkina L.P."/>
            <person name="Kulikov E.E."/>
            <person name="Shneider M.M."/>
            <person name="Kadykov V.A."/>
            <person name="Solovjeva N.V."/>
            <person name="Kabilov M.R."/>
            <person name="Mesyanzhinov V.V."/>
            <person name="Vlassov V.V."/>
            <person name="Drukker V.V."/>
            <person name="Miroshnikov K.A."/>
        </authorList>
    </citation>
    <scope>NUCLEOTIDE SEQUENCE [LARGE SCALE GENOMIC DNA]</scope>
</reference>
<dbReference type="KEGG" id="vg:16574974"/>
<organism evidence="1 2">
    <name type="scientific">Pseudomonas phage PaBG</name>
    <dbReference type="NCBI Taxonomy" id="1335230"/>
    <lineage>
        <taxon>Viruses</taxon>
        <taxon>Duplodnaviria</taxon>
        <taxon>Heunggongvirae</taxon>
        <taxon>Uroviricota</taxon>
        <taxon>Caudoviricetes</taxon>
        <taxon>Baikalvirus</taxon>
        <taxon>Baikalvirus PaBG</taxon>
    </lineage>
</organism>
<proteinExistence type="predicted"/>
<evidence type="ECO:0000313" key="1">
    <source>
        <dbReference type="EMBL" id="AGS82172.1"/>
    </source>
</evidence>
<evidence type="ECO:0000313" key="2">
    <source>
        <dbReference type="Proteomes" id="UP000015545"/>
    </source>
</evidence>
<sequence>MNVYWLFMVLHYLQLSLRSWNFGEQQVRVRYYDNPYGVFGWHVEVRGQGLLFWTCYDGMPYQDRDRAMEVAYELAKRTGGCILWK</sequence>